<comment type="caution">
    <text evidence="1">The sequence shown here is derived from an EMBL/GenBank/DDBJ whole genome shotgun (WGS) entry which is preliminary data.</text>
</comment>
<keyword evidence="2" id="KW-1185">Reference proteome</keyword>
<reference evidence="1 2" key="1">
    <citation type="submission" date="2024-12" db="EMBL/GenBank/DDBJ databases">
        <title>Forecasting of Potato common scab and diversities of Pathogenic streptomyces spp. in china.</title>
        <authorList>
            <person name="Handique U."/>
            <person name="Wu J."/>
        </authorList>
    </citation>
    <scope>NUCLEOTIDE SEQUENCE [LARGE SCALE GENOMIC DNA]</scope>
    <source>
        <strain evidence="1 2">ZRIMU1530</strain>
    </source>
</reference>
<evidence type="ECO:0000313" key="1">
    <source>
        <dbReference type="EMBL" id="MFM9608002.1"/>
    </source>
</evidence>
<evidence type="ECO:0000313" key="2">
    <source>
        <dbReference type="Proteomes" id="UP001631957"/>
    </source>
</evidence>
<dbReference type="RefSeq" id="WP_409120481.1">
    <property type="nucleotide sequence ID" value="NZ_JBJVNI010000002.1"/>
</dbReference>
<proteinExistence type="predicted"/>
<sequence length="149" mass="16600">MLPSSIDQLVKPVTELCEHYDDPFNRPRHRGDFGLRVPPPQRAMREFLTAWRNALPRARKEAVACRDYVMAKIAYVSGVRAAELCTGSRAGGAAACSRTTRSIPRPHRFPPVTPCVPWRSPGSTWPIPASPAGHWRCAAHPDKALPRIR</sequence>
<organism evidence="1 2">
    <name type="scientific">Streptomyces niveiscabiei</name>
    <dbReference type="NCBI Taxonomy" id="164115"/>
    <lineage>
        <taxon>Bacteria</taxon>
        <taxon>Bacillati</taxon>
        <taxon>Actinomycetota</taxon>
        <taxon>Actinomycetes</taxon>
        <taxon>Kitasatosporales</taxon>
        <taxon>Streptomycetaceae</taxon>
        <taxon>Streptomyces</taxon>
    </lineage>
</organism>
<name>A0ABW9HIW9_9ACTN</name>
<dbReference type="Proteomes" id="UP001631957">
    <property type="component" value="Unassembled WGS sequence"/>
</dbReference>
<protein>
    <submittedName>
        <fullName evidence="1">Uncharacterized protein</fullName>
    </submittedName>
</protein>
<gene>
    <name evidence="1" type="ORF">ACKI18_04685</name>
</gene>
<accession>A0ABW9HIW9</accession>
<dbReference type="EMBL" id="JBJVNI010000002">
    <property type="protein sequence ID" value="MFM9608002.1"/>
    <property type="molecule type" value="Genomic_DNA"/>
</dbReference>